<reference evidence="2" key="1">
    <citation type="journal article" date="2015" name="Nature">
        <title>Complex archaea that bridge the gap between prokaryotes and eukaryotes.</title>
        <authorList>
            <person name="Spang A."/>
            <person name="Saw J.H."/>
            <person name="Jorgensen S.L."/>
            <person name="Zaremba-Niedzwiedzka K."/>
            <person name="Martijn J."/>
            <person name="Lind A.E."/>
            <person name="van Eijk R."/>
            <person name="Schleper C."/>
            <person name="Guy L."/>
            <person name="Ettema T.J."/>
        </authorList>
    </citation>
    <scope>NUCLEOTIDE SEQUENCE</scope>
</reference>
<keyword evidence="1" id="KW-0812">Transmembrane</keyword>
<name>A0A0F9UVD2_9ZZZZ</name>
<feature type="transmembrane region" description="Helical" evidence="1">
    <location>
        <begin position="17"/>
        <end position="47"/>
    </location>
</feature>
<proteinExistence type="predicted"/>
<keyword evidence="1" id="KW-1133">Transmembrane helix</keyword>
<sequence>MGASSFNFQETQKFTQWWLWLIILAPIILTGLKIVSSIMVVFSGYIPDDSGNNSMMWIANRIPLSKIVFVLLYLLTILFLAIAKLKVVVSDTIKIRHLMFFKKVISLSDIVEATAINYDFVGYGIRKTKKYGTVFNVKGKEGISLTLKNGKKYLIGTQRSQEFLKSISKNS</sequence>
<evidence type="ECO:0000313" key="2">
    <source>
        <dbReference type="EMBL" id="KKN91437.1"/>
    </source>
</evidence>
<feature type="transmembrane region" description="Helical" evidence="1">
    <location>
        <begin position="67"/>
        <end position="89"/>
    </location>
</feature>
<organism evidence="2">
    <name type="scientific">marine sediment metagenome</name>
    <dbReference type="NCBI Taxonomy" id="412755"/>
    <lineage>
        <taxon>unclassified sequences</taxon>
        <taxon>metagenomes</taxon>
        <taxon>ecological metagenomes</taxon>
    </lineage>
</organism>
<dbReference type="EMBL" id="LAZR01000103">
    <property type="protein sequence ID" value="KKN91437.1"/>
    <property type="molecule type" value="Genomic_DNA"/>
</dbReference>
<accession>A0A0F9UVD2</accession>
<evidence type="ECO:0000256" key="1">
    <source>
        <dbReference type="SAM" id="Phobius"/>
    </source>
</evidence>
<protein>
    <recommendedName>
        <fullName evidence="3">Bacterial Pleckstrin homology domain-containing protein</fullName>
    </recommendedName>
</protein>
<gene>
    <name evidence="2" type="ORF">LCGC14_0217700</name>
</gene>
<dbReference type="AlphaFoldDB" id="A0A0F9UVD2"/>
<keyword evidence="1" id="KW-0472">Membrane</keyword>
<evidence type="ECO:0008006" key="3">
    <source>
        <dbReference type="Google" id="ProtNLM"/>
    </source>
</evidence>
<comment type="caution">
    <text evidence="2">The sequence shown here is derived from an EMBL/GenBank/DDBJ whole genome shotgun (WGS) entry which is preliminary data.</text>
</comment>